<sequence length="165" mass="18341">MTTDVWGVLRPSATGTTVRFERRYPTTPEELWSSVTEPERLARWLGPVYGDLRVGGRYELRMGEDVDGSPENAAGEVLECDPPRRLLVGWLFPGEDESRVALDIRPDGDGAVLVLEHLDLSESAARGYGGGWHASLDQLDDHAAGRPVRPWQELFDAALPRYQQA</sequence>
<dbReference type="EMBL" id="JABMCI010000062">
    <property type="protein sequence ID" value="NUU17403.1"/>
    <property type="molecule type" value="Genomic_DNA"/>
</dbReference>
<dbReference type="InterPro" id="IPR023393">
    <property type="entry name" value="START-like_dom_sf"/>
</dbReference>
<evidence type="ECO:0000256" key="1">
    <source>
        <dbReference type="ARBA" id="ARBA00006817"/>
    </source>
</evidence>
<keyword evidence="4" id="KW-1185">Reference proteome</keyword>
<accession>A0A7Y6A1J2</accession>
<feature type="domain" description="Activator of Hsp90 ATPase homologue 1/2-like C-terminal" evidence="2">
    <location>
        <begin position="26"/>
        <end position="142"/>
    </location>
</feature>
<reference evidence="3 4" key="1">
    <citation type="submission" date="2020-05" db="EMBL/GenBank/DDBJ databases">
        <title>Genome Sequencing of Type Strains.</title>
        <authorList>
            <person name="Lemaire J.F."/>
            <person name="Inderbitzin P."/>
            <person name="Gregorio O.A."/>
            <person name="Collins S.B."/>
            <person name="Wespe N."/>
            <person name="Knight-Connoni V."/>
        </authorList>
    </citation>
    <scope>NUCLEOTIDE SEQUENCE [LARGE SCALE GENOMIC DNA]</scope>
    <source>
        <strain evidence="3 4">ATCC 25174</strain>
    </source>
</reference>
<dbReference type="Gene3D" id="3.30.530.20">
    <property type="match status" value="1"/>
</dbReference>
<dbReference type="RefSeq" id="WP_175347375.1">
    <property type="nucleotide sequence ID" value="NZ_JABMCI010000062.1"/>
</dbReference>
<evidence type="ECO:0000259" key="2">
    <source>
        <dbReference type="Pfam" id="PF08327"/>
    </source>
</evidence>
<dbReference type="Pfam" id="PF08327">
    <property type="entry name" value="AHSA1"/>
    <property type="match status" value="1"/>
</dbReference>
<dbReference type="AlphaFoldDB" id="A0A7Y6A1J2"/>
<evidence type="ECO:0000313" key="3">
    <source>
        <dbReference type="EMBL" id="NUU17403.1"/>
    </source>
</evidence>
<dbReference type="InterPro" id="IPR013538">
    <property type="entry name" value="ASHA1/2-like_C"/>
</dbReference>
<gene>
    <name evidence="3" type="ORF">HP550_09090</name>
</gene>
<dbReference type="CDD" id="cd08899">
    <property type="entry name" value="SRPBCC_CalC_Aha1-like_6"/>
    <property type="match status" value="1"/>
</dbReference>
<name>A0A7Y6A1J2_9CELL</name>
<comment type="similarity">
    <text evidence="1">Belongs to the AHA1 family.</text>
</comment>
<organism evidence="3 4">
    <name type="scientific">Cellulomonas humilata</name>
    <dbReference type="NCBI Taxonomy" id="144055"/>
    <lineage>
        <taxon>Bacteria</taxon>
        <taxon>Bacillati</taxon>
        <taxon>Actinomycetota</taxon>
        <taxon>Actinomycetes</taxon>
        <taxon>Micrococcales</taxon>
        <taxon>Cellulomonadaceae</taxon>
        <taxon>Cellulomonas</taxon>
    </lineage>
</organism>
<comment type="caution">
    <text evidence="3">The sequence shown here is derived from an EMBL/GenBank/DDBJ whole genome shotgun (WGS) entry which is preliminary data.</text>
</comment>
<dbReference type="SUPFAM" id="SSF55961">
    <property type="entry name" value="Bet v1-like"/>
    <property type="match status" value="1"/>
</dbReference>
<evidence type="ECO:0000313" key="4">
    <source>
        <dbReference type="Proteomes" id="UP000565724"/>
    </source>
</evidence>
<protein>
    <submittedName>
        <fullName evidence="3">SRPBCC family protein</fullName>
    </submittedName>
</protein>
<proteinExistence type="inferred from homology"/>
<dbReference type="Proteomes" id="UP000565724">
    <property type="component" value="Unassembled WGS sequence"/>
</dbReference>